<name>A0A9K3CZP7_9EUKA</name>
<dbReference type="Gene3D" id="3.40.630.30">
    <property type="match status" value="1"/>
</dbReference>
<evidence type="ECO:0000313" key="3">
    <source>
        <dbReference type="Proteomes" id="UP000265618"/>
    </source>
</evidence>
<reference evidence="2 3" key="1">
    <citation type="journal article" date="2018" name="PLoS ONE">
        <title>The draft genome of Kipferlia bialata reveals reductive genome evolution in fornicate parasites.</title>
        <authorList>
            <person name="Tanifuji G."/>
            <person name="Takabayashi S."/>
            <person name="Kume K."/>
            <person name="Takagi M."/>
            <person name="Nakayama T."/>
            <person name="Kamikawa R."/>
            <person name="Inagaki Y."/>
            <person name="Hashimoto T."/>
        </authorList>
    </citation>
    <scope>NUCLEOTIDE SEQUENCE [LARGE SCALE GENOMIC DNA]</scope>
    <source>
        <strain evidence="2">NY0173</strain>
    </source>
</reference>
<proteinExistence type="predicted"/>
<gene>
    <name evidence="2" type="ORF">KIPB_007238</name>
</gene>
<dbReference type="OrthoDB" id="2014216at2759"/>
<accession>A0A9K3CZP7</accession>
<feature type="domain" description="N-acetyltransferase" evidence="1">
    <location>
        <begin position="1"/>
        <end position="85"/>
    </location>
</feature>
<organism evidence="2 3">
    <name type="scientific">Kipferlia bialata</name>
    <dbReference type="NCBI Taxonomy" id="797122"/>
    <lineage>
        <taxon>Eukaryota</taxon>
        <taxon>Metamonada</taxon>
        <taxon>Carpediemonas-like organisms</taxon>
        <taxon>Kipferlia</taxon>
    </lineage>
</organism>
<dbReference type="InterPro" id="IPR016181">
    <property type="entry name" value="Acyl_CoA_acyltransferase"/>
</dbReference>
<evidence type="ECO:0000259" key="1">
    <source>
        <dbReference type="PROSITE" id="PS51186"/>
    </source>
</evidence>
<dbReference type="PROSITE" id="PS51186">
    <property type="entry name" value="GNAT"/>
    <property type="match status" value="1"/>
</dbReference>
<sequence>TARMCPTSGYIGRVAVLAKHRGRGVGTMLVQRLHMEAEVLGLTETYLGAQLTAEEFYCKLGYVRSNQDIFMDGGLEHVRMHRTITPMTSLLSGNLFW</sequence>
<protein>
    <recommendedName>
        <fullName evidence="1">N-acetyltransferase domain-containing protein</fullName>
    </recommendedName>
</protein>
<dbReference type="AlphaFoldDB" id="A0A9K3CZP7"/>
<dbReference type="Proteomes" id="UP000265618">
    <property type="component" value="Unassembled WGS sequence"/>
</dbReference>
<feature type="non-terminal residue" evidence="2">
    <location>
        <position position="1"/>
    </location>
</feature>
<dbReference type="GO" id="GO:0016747">
    <property type="term" value="F:acyltransferase activity, transferring groups other than amino-acyl groups"/>
    <property type="evidence" value="ECO:0007669"/>
    <property type="project" value="InterPro"/>
</dbReference>
<dbReference type="InterPro" id="IPR000182">
    <property type="entry name" value="GNAT_dom"/>
</dbReference>
<dbReference type="SUPFAM" id="SSF55729">
    <property type="entry name" value="Acyl-CoA N-acyltransferases (Nat)"/>
    <property type="match status" value="1"/>
</dbReference>
<keyword evidence="3" id="KW-1185">Reference proteome</keyword>
<evidence type="ECO:0000313" key="2">
    <source>
        <dbReference type="EMBL" id="GIQ85550.1"/>
    </source>
</evidence>
<dbReference type="EMBL" id="BDIP01002002">
    <property type="protein sequence ID" value="GIQ85550.1"/>
    <property type="molecule type" value="Genomic_DNA"/>
</dbReference>
<dbReference type="Pfam" id="PF13673">
    <property type="entry name" value="Acetyltransf_10"/>
    <property type="match status" value="1"/>
</dbReference>
<dbReference type="CDD" id="cd04301">
    <property type="entry name" value="NAT_SF"/>
    <property type="match status" value="1"/>
</dbReference>
<comment type="caution">
    <text evidence="2">The sequence shown here is derived from an EMBL/GenBank/DDBJ whole genome shotgun (WGS) entry which is preliminary data.</text>
</comment>